<dbReference type="InterPro" id="IPR017853">
    <property type="entry name" value="GH"/>
</dbReference>
<protein>
    <submittedName>
        <fullName evidence="6">Glycoside hydrolase family 3 C-terminal domain-containing protein</fullName>
    </submittedName>
</protein>
<dbReference type="SMART" id="SM01217">
    <property type="entry name" value="Fn3_like"/>
    <property type="match status" value="1"/>
</dbReference>
<dbReference type="Pfam" id="PF00933">
    <property type="entry name" value="Glyco_hydro_3"/>
    <property type="match status" value="1"/>
</dbReference>
<dbReference type="Pfam" id="PF01915">
    <property type="entry name" value="Glyco_hydro_3_C"/>
    <property type="match status" value="1"/>
</dbReference>
<evidence type="ECO:0000313" key="6">
    <source>
        <dbReference type="EMBL" id="MBC5685474.1"/>
    </source>
</evidence>
<gene>
    <name evidence="6" type="ORF">H8R94_02405</name>
</gene>
<dbReference type="PANTHER" id="PTHR42715">
    <property type="entry name" value="BETA-GLUCOSIDASE"/>
    <property type="match status" value="1"/>
</dbReference>
<dbReference type="Proteomes" id="UP000643810">
    <property type="component" value="Unassembled WGS sequence"/>
</dbReference>
<dbReference type="SUPFAM" id="SSF51445">
    <property type="entry name" value="(Trans)glycosidases"/>
    <property type="match status" value="1"/>
</dbReference>
<dbReference type="GO" id="GO:0016787">
    <property type="term" value="F:hydrolase activity"/>
    <property type="evidence" value="ECO:0007669"/>
    <property type="project" value="UniProtKB-KW"/>
</dbReference>
<dbReference type="Pfam" id="PF14310">
    <property type="entry name" value="Fn3-like"/>
    <property type="match status" value="1"/>
</dbReference>
<evidence type="ECO:0000313" key="7">
    <source>
        <dbReference type="Proteomes" id="UP000643810"/>
    </source>
</evidence>
<dbReference type="InterPro" id="IPR013783">
    <property type="entry name" value="Ig-like_fold"/>
</dbReference>
<evidence type="ECO:0000256" key="4">
    <source>
        <dbReference type="RuleBase" id="RU361161"/>
    </source>
</evidence>
<sequence length="795" mass="87497">MTLEDKIALCSGKDFWHTKDMPQYGLPSIMMSDGPHGLRKQEAEADMLGVNASVPATCFPTAVTTGSSWNVALMHKIGQAIAEEAIAYQVSIVLGPGVNIKRNPLCGRNFEYISEDPYLAGKMAADFIRGAEEKGVATSLKHFAGNSQETKRFTSDSVIDERTLREIYLTAFEIAVKEGRPKTVMCAYNKLNGIHCSDHKKLLTDVLRDEWGHQGIVVTDWGAMNDRIEGFKAGCDLSMPGGSDYMEADVANAVRSGALEEAVIDENVDRMIDLILQSAARLQKDAAFDQKAHHELAKAAAGEGIVLLKNKDNILPLQEGTKVALVGKMAEKIRYQGAGSSHINPTKLTQPKNVISHTAFAVGCDERGNTSEEMLKEAEHVAHTADVAIVFAGLTEVYESEGFDRKDMKMPEGHVRMIEAVASANPNTIVVLMCGSAVECPWADNVKGILYAGLSGQAGAEAIADILYGKINPSGKLAESWPMRYEDCISAKEYANQRDALYKESVYVGYRYYESAEVKVRFPFGYGLSYTTFSYDHLQVQPLADGMYQVICDVTNTGNIAGKEVVQTYVAAVNSEIFRPAKELKAFAKIDLEPGQTKQVAFVLNERSFAIYLGKTYMDAMDAGQVLAEGWYVPKGRYNIMIGSSSQKIELMQTISVDGMELKSPKWQKDSWYETLVGEPQQTTFEKMIGYSYTCKQHHKGEFTMEDTVEEMKNESFVMKLMYNASAMVIKKGVGGKITEDNEADYRMMLSSSVGSPLRSMMISSDMKGGLFYGLLDMANGHVFRGLGKLIGIVK</sequence>
<dbReference type="PROSITE" id="PS00775">
    <property type="entry name" value="GLYCOSYL_HYDROL_F3"/>
    <property type="match status" value="1"/>
</dbReference>
<dbReference type="PANTHER" id="PTHR42715:SF10">
    <property type="entry name" value="BETA-GLUCOSIDASE"/>
    <property type="match status" value="1"/>
</dbReference>
<keyword evidence="2 4" id="KW-0378">Hydrolase</keyword>
<dbReference type="InterPro" id="IPR036962">
    <property type="entry name" value="Glyco_hydro_3_N_sf"/>
</dbReference>
<feature type="domain" description="Fibronectin type III-like" evidence="5">
    <location>
        <begin position="564"/>
        <end position="646"/>
    </location>
</feature>
<dbReference type="InterPro" id="IPR001764">
    <property type="entry name" value="Glyco_hydro_3_N"/>
</dbReference>
<accession>A0ABR7GDG1</accession>
<keyword evidence="7" id="KW-1185">Reference proteome</keyword>
<evidence type="ECO:0000256" key="1">
    <source>
        <dbReference type="ARBA" id="ARBA00005336"/>
    </source>
</evidence>
<proteinExistence type="inferred from homology"/>
<evidence type="ECO:0000256" key="2">
    <source>
        <dbReference type="ARBA" id="ARBA00022801"/>
    </source>
</evidence>
<name>A0ABR7GDG1_9FIRM</name>
<organism evidence="6 7">
    <name type="scientific">Roseburia lenta</name>
    <dbReference type="NCBI Taxonomy" id="2763061"/>
    <lineage>
        <taxon>Bacteria</taxon>
        <taxon>Bacillati</taxon>
        <taxon>Bacillota</taxon>
        <taxon>Clostridia</taxon>
        <taxon>Lachnospirales</taxon>
        <taxon>Lachnospiraceae</taxon>
        <taxon>Roseburia</taxon>
    </lineage>
</organism>
<reference evidence="6 7" key="1">
    <citation type="submission" date="2020-08" db="EMBL/GenBank/DDBJ databases">
        <title>Genome public.</title>
        <authorList>
            <person name="Liu C."/>
            <person name="Sun Q."/>
        </authorList>
    </citation>
    <scope>NUCLEOTIDE SEQUENCE [LARGE SCALE GENOMIC DNA]</scope>
    <source>
        <strain evidence="6 7">NSJ-9</strain>
    </source>
</reference>
<dbReference type="SUPFAM" id="SSF52279">
    <property type="entry name" value="Beta-D-glucan exohydrolase, C-terminal domain"/>
    <property type="match status" value="1"/>
</dbReference>
<dbReference type="InterPro" id="IPR019800">
    <property type="entry name" value="Glyco_hydro_3_AS"/>
</dbReference>
<keyword evidence="4" id="KW-0326">Glycosidase</keyword>
<dbReference type="InterPro" id="IPR002772">
    <property type="entry name" value="Glyco_hydro_3_C"/>
</dbReference>
<dbReference type="InterPro" id="IPR050288">
    <property type="entry name" value="Cellulose_deg_GH3"/>
</dbReference>
<dbReference type="InterPro" id="IPR036881">
    <property type="entry name" value="Glyco_hydro_3_C_sf"/>
</dbReference>
<dbReference type="EMBL" id="JACOPG010000001">
    <property type="protein sequence ID" value="MBC5685474.1"/>
    <property type="molecule type" value="Genomic_DNA"/>
</dbReference>
<evidence type="ECO:0000259" key="5">
    <source>
        <dbReference type="SMART" id="SM01217"/>
    </source>
</evidence>
<comment type="similarity">
    <text evidence="1 4">Belongs to the glycosyl hydrolase 3 family.</text>
</comment>
<dbReference type="InterPro" id="IPR026891">
    <property type="entry name" value="Fn3-like"/>
</dbReference>
<comment type="caution">
    <text evidence="6">The sequence shown here is derived from an EMBL/GenBank/DDBJ whole genome shotgun (WGS) entry which is preliminary data.</text>
</comment>
<keyword evidence="3" id="KW-0119">Carbohydrate metabolism</keyword>
<evidence type="ECO:0000256" key="3">
    <source>
        <dbReference type="ARBA" id="ARBA00023277"/>
    </source>
</evidence>
<dbReference type="Gene3D" id="3.40.50.1700">
    <property type="entry name" value="Glycoside hydrolase family 3 C-terminal domain"/>
    <property type="match status" value="1"/>
</dbReference>
<dbReference type="Gene3D" id="2.60.40.10">
    <property type="entry name" value="Immunoglobulins"/>
    <property type="match status" value="1"/>
</dbReference>
<dbReference type="Gene3D" id="3.20.20.300">
    <property type="entry name" value="Glycoside hydrolase, family 3, N-terminal domain"/>
    <property type="match status" value="1"/>
</dbReference>
<dbReference type="PRINTS" id="PR00133">
    <property type="entry name" value="GLHYDRLASE3"/>
</dbReference>